<reference evidence="1 2" key="1">
    <citation type="journal article" date="2022" name="Plant J.">
        <title>Chromosome-level genome of Camellia lanceoleosa provides a valuable resource for understanding genome evolution and self-incompatibility.</title>
        <authorList>
            <person name="Gong W."/>
            <person name="Xiao S."/>
            <person name="Wang L."/>
            <person name="Liao Z."/>
            <person name="Chang Y."/>
            <person name="Mo W."/>
            <person name="Hu G."/>
            <person name="Li W."/>
            <person name="Zhao G."/>
            <person name="Zhu H."/>
            <person name="Hu X."/>
            <person name="Ji K."/>
            <person name="Xiang X."/>
            <person name="Song Q."/>
            <person name="Yuan D."/>
            <person name="Jin S."/>
            <person name="Zhang L."/>
        </authorList>
    </citation>
    <scope>NUCLEOTIDE SEQUENCE [LARGE SCALE GENOMIC DNA]</scope>
    <source>
        <strain evidence="1">SQ_2022a</strain>
    </source>
</reference>
<accession>A0ACC0G246</accession>
<gene>
    <name evidence="1" type="ORF">LOK49_LG11G01739</name>
</gene>
<keyword evidence="2" id="KW-1185">Reference proteome</keyword>
<evidence type="ECO:0000313" key="1">
    <source>
        <dbReference type="EMBL" id="KAI7994974.1"/>
    </source>
</evidence>
<sequence>MASMRSMDQDHRRICSILPNLAIDLLPLFPSMDSLKILIWNCRGAGNSTFRRNIRNLIQSHKLGILVLMETKVLYSSMGNFFSNMGFTITTIVDPIGRSCGF</sequence>
<comment type="caution">
    <text evidence="1">The sequence shown here is derived from an EMBL/GenBank/DDBJ whole genome shotgun (WGS) entry which is preliminary data.</text>
</comment>
<proteinExistence type="predicted"/>
<organism evidence="1 2">
    <name type="scientific">Camellia lanceoleosa</name>
    <dbReference type="NCBI Taxonomy" id="1840588"/>
    <lineage>
        <taxon>Eukaryota</taxon>
        <taxon>Viridiplantae</taxon>
        <taxon>Streptophyta</taxon>
        <taxon>Embryophyta</taxon>
        <taxon>Tracheophyta</taxon>
        <taxon>Spermatophyta</taxon>
        <taxon>Magnoliopsida</taxon>
        <taxon>eudicotyledons</taxon>
        <taxon>Gunneridae</taxon>
        <taxon>Pentapetalae</taxon>
        <taxon>asterids</taxon>
        <taxon>Ericales</taxon>
        <taxon>Theaceae</taxon>
        <taxon>Camellia</taxon>
    </lineage>
</organism>
<protein>
    <submittedName>
        <fullName evidence="1">Uncharacterized protein</fullName>
    </submittedName>
</protein>
<evidence type="ECO:0000313" key="2">
    <source>
        <dbReference type="Proteomes" id="UP001060215"/>
    </source>
</evidence>
<name>A0ACC0G246_9ERIC</name>
<dbReference type="EMBL" id="CM045769">
    <property type="protein sequence ID" value="KAI7994974.1"/>
    <property type="molecule type" value="Genomic_DNA"/>
</dbReference>
<dbReference type="Proteomes" id="UP001060215">
    <property type="component" value="Chromosome 12"/>
</dbReference>